<organism evidence="2 3">
    <name type="scientific">Phocaeicola dorei DSM 17855</name>
    <dbReference type="NCBI Taxonomy" id="483217"/>
    <lineage>
        <taxon>Bacteria</taxon>
        <taxon>Pseudomonadati</taxon>
        <taxon>Bacteroidota</taxon>
        <taxon>Bacteroidia</taxon>
        <taxon>Bacteroidales</taxon>
        <taxon>Bacteroidaceae</taxon>
        <taxon>Phocaeicola</taxon>
    </lineage>
</organism>
<reference evidence="2 3" key="1">
    <citation type="submission" date="2008-10" db="EMBL/GenBank/DDBJ databases">
        <title>Draft genome sequence of Bacteroides dorei (DSM 17855).</title>
        <authorList>
            <person name="Sudarsanam P."/>
            <person name="Ley R."/>
            <person name="Guruge J."/>
            <person name="Turnbaugh P.J."/>
            <person name="Mahowald M."/>
            <person name="Liep D."/>
            <person name="Gordon J."/>
        </authorList>
    </citation>
    <scope>NUCLEOTIDE SEQUENCE [LARGE SCALE GENOMIC DNA]</scope>
    <source>
        <strain evidence="2 3">DSM 17855</strain>
    </source>
</reference>
<proteinExistence type="predicted"/>
<reference evidence="2 3" key="2">
    <citation type="submission" date="2008-10" db="EMBL/GenBank/DDBJ databases">
        <authorList>
            <person name="Fulton L."/>
            <person name="Clifton S."/>
            <person name="Fulton B."/>
            <person name="Xu J."/>
            <person name="Minx P."/>
            <person name="Pepin K.H."/>
            <person name="Johnson M."/>
            <person name="Thiruvilangam P."/>
            <person name="Bhonagiri V."/>
            <person name="Nash W.E."/>
            <person name="Mardis E.R."/>
            <person name="Wilson R.K."/>
        </authorList>
    </citation>
    <scope>NUCLEOTIDE SEQUENCE [LARGE SCALE GENOMIC DNA]</scope>
    <source>
        <strain evidence="2 3">DSM 17855</strain>
    </source>
</reference>
<gene>
    <name evidence="2" type="ORF">BACDOR_01056</name>
</gene>
<keyword evidence="1" id="KW-0812">Transmembrane</keyword>
<evidence type="ECO:0000313" key="3">
    <source>
        <dbReference type="Proteomes" id="UP000004849"/>
    </source>
</evidence>
<name>B6VUU8_9BACT</name>
<protein>
    <submittedName>
        <fullName evidence="2">Uncharacterized protein</fullName>
    </submittedName>
</protein>
<dbReference type="AlphaFoldDB" id="B6VUU8"/>
<keyword evidence="1" id="KW-0472">Membrane</keyword>
<dbReference type="Proteomes" id="UP000004849">
    <property type="component" value="Unassembled WGS sequence"/>
</dbReference>
<feature type="transmembrane region" description="Helical" evidence="1">
    <location>
        <begin position="23"/>
        <end position="42"/>
    </location>
</feature>
<sequence>MDSFLFVNGGITQVCFFLYKENYRIYLFIVFDFVLALNGGFVF</sequence>
<evidence type="ECO:0000313" key="2">
    <source>
        <dbReference type="EMBL" id="EEB26511.1"/>
    </source>
</evidence>
<evidence type="ECO:0000256" key="1">
    <source>
        <dbReference type="SAM" id="Phobius"/>
    </source>
</evidence>
<dbReference type="EMBL" id="ABWZ01000017">
    <property type="protein sequence ID" value="EEB26511.1"/>
    <property type="molecule type" value="Genomic_DNA"/>
</dbReference>
<accession>B6VUU8</accession>
<dbReference type="HOGENOM" id="CLU_3229524_0_0_10"/>
<keyword evidence="1" id="KW-1133">Transmembrane helix</keyword>